<comment type="caution">
    <text evidence="1">The sequence shown here is derived from an EMBL/GenBank/DDBJ whole genome shotgun (WGS) entry which is preliminary data.</text>
</comment>
<evidence type="ECO:0000313" key="2">
    <source>
        <dbReference type="Proteomes" id="UP000176850"/>
    </source>
</evidence>
<gene>
    <name evidence="1" type="ORF">A2799_04310</name>
</gene>
<dbReference type="EMBL" id="MFZH01000020">
    <property type="protein sequence ID" value="OGK19012.1"/>
    <property type="molecule type" value="Genomic_DNA"/>
</dbReference>
<sequence length="69" mass="7759">MALTVERAKRLNSILSKRMGRPLSDIELESAYKSLIEFVVVLVDLVPDEKITTNNNRAHVDNLPLAIRA</sequence>
<evidence type="ECO:0000313" key="1">
    <source>
        <dbReference type="EMBL" id="OGK19012.1"/>
    </source>
</evidence>
<proteinExistence type="predicted"/>
<name>A0A1F7GKC4_9BACT</name>
<dbReference type="Proteomes" id="UP000176850">
    <property type="component" value="Unassembled WGS sequence"/>
</dbReference>
<organism evidence="1 2">
    <name type="scientific">Candidatus Roizmanbacteria bacterium RIFCSPHIGHO2_01_FULL_39_24</name>
    <dbReference type="NCBI Taxonomy" id="1802032"/>
    <lineage>
        <taxon>Bacteria</taxon>
        <taxon>Candidatus Roizmaniibacteriota</taxon>
    </lineage>
</organism>
<dbReference type="AlphaFoldDB" id="A0A1F7GKC4"/>
<protein>
    <submittedName>
        <fullName evidence="1">Uncharacterized protein</fullName>
    </submittedName>
</protein>
<reference evidence="1 2" key="1">
    <citation type="journal article" date="2016" name="Nat. Commun.">
        <title>Thousands of microbial genomes shed light on interconnected biogeochemical processes in an aquifer system.</title>
        <authorList>
            <person name="Anantharaman K."/>
            <person name="Brown C.T."/>
            <person name="Hug L.A."/>
            <person name="Sharon I."/>
            <person name="Castelle C.J."/>
            <person name="Probst A.J."/>
            <person name="Thomas B.C."/>
            <person name="Singh A."/>
            <person name="Wilkins M.J."/>
            <person name="Karaoz U."/>
            <person name="Brodie E.L."/>
            <person name="Williams K.H."/>
            <person name="Hubbard S.S."/>
            <person name="Banfield J.F."/>
        </authorList>
    </citation>
    <scope>NUCLEOTIDE SEQUENCE [LARGE SCALE GENOMIC DNA]</scope>
</reference>
<accession>A0A1F7GKC4</accession>